<evidence type="ECO:0000259" key="4">
    <source>
        <dbReference type="PROSITE" id="PS51786"/>
    </source>
</evidence>
<gene>
    <name evidence="5" type="ORF">GCM10009821_16250</name>
</gene>
<dbReference type="InterPro" id="IPR027065">
    <property type="entry name" value="Lon_Prtase"/>
</dbReference>
<dbReference type="Gene3D" id="3.30.230.10">
    <property type="match status" value="1"/>
</dbReference>
<dbReference type="PROSITE" id="PS51786">
    <property type="entry name" value="LON_PROTEOLYTIC"/>
    <property type="match status" value="1"/>
</dbReference>
<proteinExistence type="inferred from homology"/>
<dbReference type="SUPFAM" id="SSF54211">
    <property type="entry name" value="Ribosomal protein S5 domain 2-like"/>
    <property type="match status" value="1"/>
</dbReference>
<dbReference type="Pfam" id="PF13180">
    <property type="entry name" value="PDZ_2"/>
    <property type="match status" value="1"/>
</dbReference>
<sequence>MSEPSPSTPDRVDERRQSRHYVALVMAAVSFVALLCVAYLVPVPYVTMRPGPAFNTLGEIDGTPMFTFADDVTTYETDGALDFTTVSVSSPDRSVRIFDAIAGFVDDDVMVVPRESVYPDGETTDQSREQGAAQLTSSKDTSRAAALRAAGYEVTETPQVAGVIDDGAASGLLEPDDLILAVDDAPVRASSDVVEAVGRVAPGDSVVLTIERGGQEEDVEVVTWPAPDDPDRPLVGITVGTSYDFPIEIENNVGDQVGGPSAGIMFALAIYDRLTPDSLTGGQRIAGTGSIDGDGLVGRIGGIRQKMAGAAADGATIFLVPTDNCAEAADGSSFGMTLVEVSTLDDAIDALETLADDPRAEVPTCR</sequence>
<comment type="similarity">
    <text evidence="1">Belongs to the peptidase S16 family.</text>
</comment>
<dbReference type="Gene3D" id="2.30.42.10">
    <property type="match status" value="1"/>
</dbReference>
<evidence type="ECO:0000256" key="2">
    <source>
        <dbReference type="SAM" id="MobiDB-lite"/>
    </source>
</evidence>
<feature type="active site" evidence="1">
    <location>
        <position position="261"/>
    </location>
</feature>
<keyword evidence="1" id="KW-0720">Serine protease</keyword>
<evidence type="ECO:0000313" key="6">
    <source>
        <dbReference type="Proteomes" id="UP001501480"/>
    </source>
</evidence>
<name>A0ABP5HL39_9ACTN</name>
<dbReference type="SUPFAM" id="SSF50156">
    <property type="entry name" value="PDZ domain-like"/>
    <property type="match status" value="1"/>
</dbReference>
<comment type="caution">
    <text evidence="5">The sequence shown here is derived from an EMBL/GenBank/DDBJ whole genome shotgun (WGS) entry which is preliminary data.</text>
</comment>
<keyword evidence="3" id="KW-0472">Membrane</keyword>
<feature type="region of interest" description="Disordered" evidence="2">
    <location>
        <begin position="117"/>
        <end position="140"/>
    </location>
</feature>
<dbReference type="RefSeq" id="WP_344326797.1">
    <property type="nucleotide sequence ID" value="NZ_BAAAPY010000004.1"/>
</dbReference>
<evidence type="ECO:0000313" key="5">
    <source>
        <dbReference type="EMBL" id="GAA2077383.1"/>
    </source>
</evidence>
<comment type="catalytic activity">
    <reaction evidence="1">
        <text>Hydrolysis of proteins in presence of ATP.</text>
        <dbReference type="EC" id="3.4.21.53"/>
    </reaction>
</comment>
<dbReference type="EMBL" id="BAAAPY010000004">
    <property type="protein sequence ID" value="GAA2077383.1"/>
    <property type="molecule type" value="Genomic_DNA"/>
</dbReference>
<keyword evidence="6" id="KW-1185">Reference proteome</keyword>
<feature type="active site" evidence="1">
    <location>
        <position position="306"/>
    </location>
</feature>
<feature type="domain" description="Lon proteolytic" evidence="4">
    <location>
        <begin position="256"/>
        <end position="354"/>
    </location>
</feature>
<dbReference type="InterPro" id="IPR036034">
    <property type="entry name" value="PDZ_sf"/>
</dbReference>
<dbReference type="SMART" id="SM00228">
    <property type="entry name" value="PDZ"/>
    <property type="match status" value="1"/>
</dbReference>
<keyword evidence="1" id="KW-0645">Protease</keyword>
<evidence type="ECO:0000256" key="3">
    <source>
        <dbReference type="SAM" id="Phobius"/>
    </source>
</evidence>
<keyword evidence="1" id="KW-0378">Hydrolase</keyword>
<dbReference type="EC" id="3.4.21.53" evidence="1"/>
<dbReference type="Pfam" id="PF05362">
    <property type="entry name" value="Lon_C"/>
    <property type="match status" value="1"/>
</dbReference>
<dbReference type="InterPro" id="IPR001478">
    <property type="entry name" value="PDZ"/>
</dbReference>
<evidence type="ECO:0000256" key="1">
    <source>
        <dbReference type="PROSITE-ProRule" id="PRU01122"/>
    </source>
</evidence>
<accession>A0ABP5HL39</accession>
<reference evidence="6" key="1">
    <citation type="journal article" date="2019" name="Int. J. Syst. Evol. Microbiol.">
        <title>The Global Catalogue of Microorganisms (GCM) 10K type strain sequencing project: providing services to taxonomists for standard genome sequencing and annotation.</title>
        <authorList>
            <consortium name="The Broad Institute Genomics Platform"/>
            <consortium name="The Broad Institute Genome Sequencing Center for Infectious Disease"/>
            <person name="Wu L."/>
            <person name="Ma J."/>
        </authorList>
    </citation>
    <scope>NUCLEOTIDE SEQUENCE [LARGE SCALE GENOMIC DNA]</scope>
    <source>
        <strain evidence="6">JCM 15749</strain>
    </source>
</reference>
<feature type="transmembrane region" description="Helical" evidence="3">
    <location>
        <begin position="21"/>
        <end position="41"/>
    </location>
</feature>
<dbReference type="InterPro" id="IPR014721">
    <property type="entry name" value="Ribsml_uS5_D2-typ_fold_subgr"/>
</dbReference>
<dbReference type="PANTHER" id="PTHR10046">
    <property type="entry name" value="ATP DEPENDENT LON PROTEASE FAMILY MEMBER"/>
    <property type="match status" value="1"/>
</dbReference>
<keyword evidence="3" id="KW-0812">Transmembrane</keyword>
<dbReference type="InterPro" id="IPR020568">
    <property type="entry name" value="Ribosomal_Su5_D2-typ_SF"/>
</dbReference>
<organism evidence="5 6">
    <name type="scientific">Aeromicrobium halocynthiae</name>
    <dbReference type="NCBI Taxonomy" id="560557"/>
    <lineage>
        <taxon>Bacteria</taxon>
        <taxon>Bacillati</taxon>
        <taxon>Actinomycetota</taxon>
        <taxon>Actinomycetes</taxon>
        <taxon>Propionibacteriales</taxon>
        <taxon>Nocardioidaceae</taxon>
        <taxon>Aeromicrobium</taxon>
    </lineage>
</organism>
<protein>
    <recommendedName>
        <fullName evidence="1">endopeptidase La</fullName>
        <ecNumber evidence="1">3.4.21.53</ecNumber>
    </recommendedName>
</protein>
<dbReference type="InterPro" id="IPR008269">
    <property type="entry name" value="Lon_proteolytic"/>
</dbReference>
<keyword evidence="3" id="KW-1133">Transmembrane helix</keyword>
<dbReference type="Proteomes" id="UP001501480">
    <property type="component" value="Unassembled WGS sequence"/>
</dbReference>